<reference evidence="1" key="1">
    <citation type="submission" date="2022-12" db="EMBL/GenBank/DDBJ databases">
        <title>Chromosome-level genome assembly of the bean flower thrips Megalurothrips usitatus.</title>
        <authorList>
            <person name="Ma L."/>
            <person name="Liu Q."/>
            <person name="Li H."/>
            <person name="Cai W."/>
        </authorList>
    </citation>
    <scope>NUCLEOTIDE SEQUENCE</scope>
    <source>
        <strain evidence="1">Cailab_2022a</strain>
    </source>
</reference>
<dbReference type="PANTHER" id="PTHR16234:SF5">
    <property type="entry name" value="AFG2-INTERACTING RIBOSOME MATURATION FACTOR"/>
    <property type="match status" value="1"/>
</dbReference>
<comment type="caution">
    <text evidence="1">The sequence shown here is derived from an EMBL/GenBank/DDBJ whole genome shotgun (WGS) entry which is preliminary data.</text>
</comment>
<evidence type="ECO:0000313" key="2">
    <source>
        <dbReference type="Proteomes" id="UP001075354"/>
    </source>
</evidence>
<dbReference type="AlphaFoldDB" id="A0AAV7XV44"/>
<dbReference type="GO" id="GO:0005737">
    <property type="term" value="C:cytoplasm"/>
    <property type="evidence" value="ECO:0007669"/>
    <property type="project" value="TreeGrafter"/>
</dbReference>
<dbReference type="Proteomes" id="UP001075354">
    <property type="component" value="Chromosome 3"/>
</dbReference>
<dbReference type="EMBL" id="JAPTSV010000003">
    <property type="protein sequence ID" value="KAJ1529940.1"/>
    <property type="molecule type" value="Genomic_DNA"/>
</dbReference>
<protein>
    <submittedName>
        <fullName evidence="1">Uncharacterized protein</fullName>
    </submittedName>
</protein>
<dbReference type="PANTHER" id="PTHR16234">
    <property type="entry name" value="SIMILAR TO HYPOTHETICAL PROTEIN FLJ20508"/>
    <property type="match status" value="1"/>
</dbReference>
<organism evidence="1 2">
    <name type="scientific">Megalurothrips usitatus</name>
    <name type="common">bean blossom thrips</name>
    <dbReference type="NCBI Taxonomy" id="439358"/>
    <lineage>
        <taxon>Eukaryota</taxon>
        <taxon>Metazoa</taxon>
        <taxon>Ecdysozoa</taxon>
        <taxon>Arthropoda</taxon>
        <taxon>Hexapoda</taxon>
        <taxon>Insecta</taxon>
        <taxon>Pterygota</taxon>
        <taxon>Neoptera</taxon>
        <taxon>Paraneoptera</taxon>
        <taxon>Thysanoptera</taxon>
        <taxon>Terebrantia</taxon>
        <taxon>Thripoidea</taxon>
        <taxon>Thripidae</taxon>
        <taxon>Megalurothrips</taxon>
    </lineage>
</organism>
<evidence type="ECO:0000313" key="1">
    <source>
        <dbReference type="EMBL" id="KAJ1529940.1"/>
    </source>
</evidence>
<name>A0AAV7XV44_9NEOP</name>
<dbReference type="InterPro" id="IPR029159">
    <property type="entry name" value="CA109-like"/>
</dbReference>
<gene>
    <name evidence="1" type="ORF">ONE63_006668</name>
</gene>
<dbReference type="Pfam" id="PF15011">
    <property type="entry name" value="CA109-like"/>
    <property type="match status" value="1"/>
</dbReference>
<sequence>METPVLKNYFISVEKMNLLWESLAKKANKPMSAIETLSDQLQAVKSIGHDMTINLQFPGLEENVIFKTLMSLEQELALIINIIQEVDIATEKLNKLATLVDSQKEKKDMSSATVSTCSVLEVVSDCRQYYQAQYLGLQSALKCLDFRDSNSIRALRKSFIEDKNLKKHVQRWCRTFFTM</sequence>
<keyword evidence="2" id="KW-1185">Reference proteome</keyword>
<dbReference type="GO" id="GO:0005634">
    <property type="term" value="C:nucleus"/>
    <property type="evidence" value="ECO:0007669"/>
    <property type="project" value="TreeGrafter"/>
</dbReference>
<accession>A0AAV7XV44</accession>
<proteinExistence type="predicted"/>